<evidence type="ECO:0000313" key="3">
    <source>
        <dbReference type="EMBL" id="BCX81224.1"/>
    </source>
</evidence>
<dbReference type="RefSeq" id="WP_317706158.1">
    <property type="nucleotide sequence ID" value="NZ_AP024714.1"/>
</dbReference>
<keyword evidence="2" id="KW-0472">Membrane</keyword>
<evidence type="ECO:0000256" key="1">
    <source>
        <dbReference type="SAM" id="MobiDB-lite"/>
    </source>
</evidence>
<feature type="transmembrane region" description="Helical" evidence="2">
    <location>
        <begin position="77"/>
        <end position="93"/>
    </location>
</feature>
<dbReference type="EMBL" id="AP024714">
    <property type="protein sequence ID" value="BCX81224.1"/>
    <property type="molecule type" value="Genomic_DNA"/>
</dbReference>
<keyword evidence="2" id="KW-0812">Transmembrane</keyword>
<protein>
    <submittedName>
        <fullName evidence="3">Uncharacterized protein</fullName>
    </submittedName>
</protein>
<organism evidence="3 4">
    <name type="scientific">Methylomarinovum caldicuralii</name>
    <dbReference type="NCBI Taxonomy" id="438856"/>
    <lineage>
        <taxon>Bacteria</taxon>
        <taxon>Pseudomonadati</taxon>
        <taxon>Pseudomonadota</taxon>
        <taxon>Gammaproteobacteria</taxon>
        <taxon>Methylococcales</taxon>
        <taxon>Methylothermaceae</taxon>
        <taxon>Methylomarinovum</taxon>
    </lineage>
</organism>
<reference evidence="4" key="1">
    <citation type="journal article" date="2024" name="Int. J. Syst. Evol. Microbiol.">
        <title>Methylomarinovum tepidoasis sp. nov., a moderately thermophilic methanotroph of the family Methylothermaceae isolated from a deep-sea hydrothermal field.</title>
        <authorList>
            <person name="Hirayama H."/>
            <person name="Takaki Y."/>
            <person name="Abe M."/>
            <person name="Miyazaki M."/>
            <person name="Uematsu K."/>
            <person name="Matsui Y."/>
            <person name="Takai K."/>
        </authorList>
    </citation>
    <scope>NUCLEOTIDE SEQUENCE [LARGE SCALE GENOMIC DNA]</scope>
    <source>
        <strain evidence="4">IT-9</strain>
    </source>
</reference>
<name>A0AAU9C5N6_9GAMM</name>
<dbReference type="Proteomes" id="UP001321825">
    <property type="component" value="Chromosome"/>
</dbReference>
<feature type="region of interest" description="Disordered" evidence="1">
    <location>
        <begin position="13"/>
        <end position="32"/>
    </location>
</feature>
<dbReference type="KEGG" id="mcau:MIT9_P0802"/>
<gene>
    <name evidence="3" type="ORF">MIT9_P0802</name>
</gene>
<dbReference type="AlphaFoldDB" id="A0AAU9C5N6"/>
<keyword evidence="4" id="KW-1185">Reference proteome</keyword>
<sequence length="134" mass="13931">MAHVHGDKKKMAEAAAHAAKAVMPGPHGPMGSGPHGPMMMEMHPMMHGAGNPGAHVVKAAVVTTGGGLMSRLSRHPLLMFGLGVVAGVVVYKYRKEIIATVAGVGEKGKDFVLGAKENLEDIIAETQEEGETKS</sequence>
<accession>A0AAU9C5N6</accession>
<feature type="compositionally biased region" description="Low complexity" evidence="1">
    <location>
        <begin position="13"/>
        <end position="25"/>
    </location>
</feature>
<proteinExistence type="predicted"/>
<evidence type="ECO:0000256" key="2">
    <source>
        <dbReference type="SAM" id="Phobius"/>
    </source>
</evidence>
<evidence type="ECO:0000313" key="4">
    <source>
        <dbReference type="Proteomes" id="UP001321825"/>
    </source>
</evidence>
<keyword evidence="2" id="KW-1133">Transmembrane helix</keyword>